<gene>
    <name evidence="20" type="primary">cobU</name>
    <name evidence="20" type="ORF">NCTC10571_00356</name>
</gene>
<evidence type="ECO:0000256" key="3">
    <source>
        <dbReference type="ARBA" id="ARBA00001522"/>
    </source>
</evidence>
<keyword evidence="15 19" id="KW-0342">GTP-binding</keyword>
<feature type="binding site" evidence="19">
    <location>
        <position position="62"/>
    </location>
    <ligand>
        <name>GTP</name>
        <dbReference type="ChEBI" id="CHEBI:37565"/>
    </ligand>
</feature>
<evidence type="ECO:0000256" key="16">
    <source>
        <dbReference type="ARBA" id="ARBA00029570"/>
    </source>
</evidence>
<dbReference type="NCBIfam" id="NF004469">
    <property type="entry name" value="PRK05800.1"/>
    <property type="match status" value="1"/>
</dbReference>
<comment type="function">
    <text evidence="4">Catalyzes ATP-dependent phosphorylation of adenosylcobinamide and addition of GMP to adenosylcobinamide phosphate.</text>
</comment>
<comment type="catalytic activity">
    <reaction evidence="1">
        <text>adenosylcob(III)inamide + ATP = adenosylcob(III)inamide phosphate + ADP + H(+)</text>
        <dbReference type="Rhea" id="RHEA:15769"/>
        <dbReference type="ChEBI" id="CHEBI:2480"/>
        <dbReference type="ChEBI" id="CHEBI:15378"/>
        <dbReference type="ChEBI" id="CHEBI:30616"/>
        <dbReference type="ChEBI" id="CHEBI:58502"/>
        <dbReference type="ChEBI" id="CHEBI:456216"/>
        <dbReference type="EC" id="2.7.1.156"/>
    </reaction>
</comment>
<dbReference type="UniPathway" id="UPA00148">
    <property type="reaction ID" value="UER00236"/>
</dbReference>
<dbReference type="EC" id="2.7.7.62" evidence="9"/>
<comment type="catalytic activity">
    <reaction evidence="2">
        <text>adenosylcob(III)inamide phosphate + GTP + H(+) = adenosylcob(III)inamide-GDP + diphosphate</text>
        <dbReference type="Rhea" id="RHEA:22712"/>
        <dbReference type="ChEBI" id="CHEBI:15378"/>
        <dbReference type="ChEBI" id="CHEBI:33019"/>
        <dbReference type="ChEBI" id="CHEBI:37565"/>
        <dbReference type="ChEBI" id="CHEBI:58502"/>
        <dbReference type="ChEBI" id="CHEBI:60487"/>
        <dbReference type="EC" id="2.7.7.62"/>
    </reaction>
</comment>
<comment type="pathway">
    <text evidence="5">Cofactor biosynthesis; adenosylcobalamin biosynthesis; adenosylcobalamin from cob(II)yrinate a,c-diamide: step 6/7.</text>
</comment>
<evidence type="ECO:0000256" key="19">
    <source>
        <dbReference type="PIRSR" id="PIRSR006135-2"/>
    </source>
</evidence>
<comment type="pathway">
    <text evidence="6">Cofactor biosynthesis; adenosylcobalamin biosynthesis; adenosylcobalamin from cob(II)yrinate a,c-diamide: step 5/7.</text>
</comment>
<evidence type="ECO:0000256" key="11">
    <source>
        <dbReference type="ARBA" id="ARBA00022679"/>
    </source>
</evidence>
<dbReference type="InterPro" id="IPR003203">
    <property type="entry name" value="CobU/CobP"/>
</dbReference>
<dbReference type="EC" id="2.7.1.156" evidence="8"/>
<dbReference type="Pfam" id="PF02283">
    <property type="entry name" value="CobU"/>
    <property type="match status" value="1"/>
</dbReference>
<evidence type="ECO:0000256" key="13">
    <source>
        <dbReference type="ARBA" id="ARBA00022777"/>
    </source>
</evidence>
<feature type="binding site" evidence="19">
    <location>
        <begin position="34"/>
        <end position="36"/>
    </location>
    <ligand>
        <name>GTP</name>
        <dbReference type="ChEBI" id="CHEBI:37565"/>
    </ligand>
</feature>
<comment type="similarity">
    <text evidence="7">Belongs to the CobU/CobP family.</text>
</comment>
<evidence type="ECO:0000256" key="17">
    <source>
        <dbReference type="ARBA" id="ARBA00030571"/>
    </source>
</evidence>
<organism evidence="20 21">
    <name type="scientific">Megamonas hypermegale</name>
    <dbReference type="NCBI Taxonomy" id="158847"/>
    <lineage>
        <taxon>Bacteria</taxon>
        <taxon>Bacillati</taxon>
        <taxon>Bacillota</taxon>
        <taxon>Negativicutes</taxon>
        <taxon>Selenomonadales</taxon>
        <taxon>Selenomonadaceae</taxon>
        <taxon>Megamonas</taxon>
    </lineage>
</organism>
<reference evidence="20 21" key="1">
    <citation type="submission" date="2018-06" db="EMBL/GenBank/DDBJ databases">
        <authorList>
            <consortium name="Pathogen Informatics"/>
            <person name="Doyle S."/>
        </authorList>
    </citation>
    <scope>NUCLEOTIDE SEQUENCE [LARGE SCALE GENOMIC DNA]</scope>
    <source>
        <strain evidence="20 21">NCTC10571</strain>
    </source>
</reference>
<evidence type="ECO:0000256" key="15">
    <source>
        <dbReference type="ARBA" id="ARBA00023134"/>
    </source>
</evidence>
<evidence type="ECO:0000256" key="1">
    <source>
        <dbReference type="ARBA" id="ARBA00000312"/>
    </source>
</evidence>
<keyword evidence="10" id="KW-0169">Cobalamin biosynthesis</keyword>
<dbReference type="PIRSF" id="PIRSF006135">
    <property type="entry name" value="CobU"/>
    <property type="match status" value="1"/>
</dbReference>
<feature type="binding site" evidence="19">
    <location>
        <position position="84"/>
    </location>
    <ligand>
        <name>GTP</name>
        <dbReference type="ChEBI" id="CHEBI:37565"/>
    </ligand>
</feature>
<evidence type="ECO:0000256" key="2">
    <source>
        <dbReference type="ARBA" id="ARBA00000711"/>
    </source>
</evidence>
<evidence type="ECO:0000256" key="5">
    <source>
        <dbReference type="ARBA" id="ARBA00004692"/>
    </source>
</evidence>
<evidence type="ECO:0000256" key="14">
    <source>
        <dbReference type="ARBA" id="ARBA00022840"/>
    </source>
</evidence>
<dbReference type="GO" id="GO:0005524">
    <property type="term" value="F:ATP binding"/>
    <property type="evidence" value="ECO:0007669"/>
    <property type="project" value="UniProtKB-KW"/>
</dbReference>
<feature type="binding site" evidence="19">
    <location>
        <begin position="9"/>
        <end position="16"/>
    </location>
    <ligand>
        <name>GTP</name>
        <dbReference type="ChEBI" id="CHEBI:37565"/>
    </ligand>
</feature>
<protein>
    <recommendedName>
        <fullName evidence="16">Adenosylcobinamide kinase</fullName>
        <ecNumber evidence="8">2.7.1.156</ecNumber>
        <ecNumber evidence="9">2.7.7.62</ecNumber>
    </recommendedName>
    <alternativeName>
        <fullName evidence="17">Adenosylcobinamide-phosphate guanylyltransferase</fullName>
    </alternativeName>
</protein>
<evidence type="ECO:0000256" key="18">
    <source>
        <dbReference type="PIRSR" id="PIRSR006135-1"/>
    </source>
</evidence>
<keyword evidence="11 20" id="KW-0808">Transferase</keyword>
<dbReference type="InterPro" id="IPR027417">
    <property type="entry name" value="P-loop_NTPase"/>
</dbReference>
<dbReference type="GO" id="GO:0043752">
    <property type="term" value="F:adenosylcobinamide kinase activity"/>
    <property type="evidence" value="ECO:0007669"/>
    <property type="project" value="UniProtKB-EC"/>
</dbReference>
<dbReference type="AlphaFoldDB" id="A0A378NW80"/>
<dbReference type="PANTHER" id="PTHR34848:SF1">
    <property type="entry name" value="BIFUNCTIONAL ADENOSYLCOBALAMIN BIOSYNTHESIS PROTEIN COBU"/>
    <property type="match status" value="1"/>
</dbReference>
<dbReference type="EMBL" id="UGPP01000001">
    <property type="protein sequence ID" value="STY70238.1"/>
    <property type="molecule type" value="Genomic_DNA"/>
</dbReference>
<name>A0A378NW80_9FIRM</name>
<proteinExistence type="inferred from homology"/>
<dbReference type="GO" id="GO:0009236">
    <property type="term" value="P:cobalamin biosynthetic process"/>
    <property type="evidence" value="ECO:0007669"/>
    <property type="project" value="UniProtKB-UniPathway"/>
</dbReference>
<dbReference type="CDD" id="cd00544">
    <property type="entry name" value="CobU"/>
    <property type="match status" value="1"/>
</dbReference>
<evidence type="ECO:0000256" key="7">
    <source>
        <dbReference type="ARBA" id="ARBA00007490"/>
    </source>
</evidence>
<keyword evidence="12 19" id="KW-0547">Nucleotide-binding</keyword>
<evidence type="ECO:0000256" key="9">
    <source>
        <dbReference type="ARBA" id="ARBA00012523"/>
    </source>
</evidence>
<evidence type="ECO:0000256" key="8">
    <source>
        <dbReference type="ARBA" id="ARBA00012016"/>
    </source>
</evidence>
<accession>A0A378NW80</accession>
<dbReference type="PANTHER" id="PTHR34848">
    <property type="match status" value="1"/>
</dbReference>
<dbReference type="SUPFAM" id="SSF52540">
    <property type="entry name" value="P-loop containing nucleoside triphosphate hydrolases"/>
    <property type="match status" value="1"/>
</dbReference>
<sequence>MGKIILITGGARCGKSSFAEDYVKTHGQDIAYIATSQIYDDEMAYRVKLHQQRRPSSWQTFEAPFHAEKAIHKAFCHHDIILFDCLTLYLSNYLCSEQTQAYSMEQLSAGAKDMMSALIEAVQAQNTDKTCVFVTNEVGSGIVPENALARKYRDLAGLCNQQIAKASTEVYLVVSGIPVKIK</sequence>
<evidence type="ECO:0000313" key="20">
    <source>
        <dbReference type="EMBL" id="STY70238.1"/>
    </source>
</evidence>
<evidence type="ECO:0000313" key="21">
    <source>
        <dbReference type="Proteomes" id="UP000255234"/>
    </source>
</evidence>
<comment type="catalytic activity">
    <reaction evidence="3">
        <text>adenosylcob(III)inamide + GTP = adenosylcob(III)inamide phosphate + GDP + H(+)</text>
        <dbReference type="Rhea" id="RHEA:15765"/>
        <dbReference type="ChEBI" id="CHEBI:2480"/>
        <dbReference type="ChEBI" id="CHEBI:15378"/>
        <dbReference type="ChEBI" id="CHEBI:37565"/>
        <dbReference type="ChEBI" id="CHEBI:58189"/>
        <dbReference type="ChEBI" id="CHEBI:58502"/>
        <dbReference type="EC" id="2.7.1.156"/>
    </reaction>
</comment>
<keyword evidence="13 20" id="KW-0418">Kinase</keyword>
<keyword evidence="14" id="KW-0067">ATP-binding</keyword>
<dbReference type="Gene3D" id="3.40.50.300">
    <property type="entry name" value="P-loop containing nucleotide triphosphate hydrolases"/>
    <property type="match status" value="1"/>
</dbReference>
<dbReference type="GO" id="GO:0005525">
    <property type="term" value="F:GTP binding"/>
    <property type="evidence" value="ECO:0007669"/>
    <property type="project" value="UniProtKB-KW"/>
</dbReference>
<dbReference type="RefSeq" id="WP_115150952.1">
    <property type="nucleotide sequence ID" value="NZ_UGPP01000001.1"/>
</dbReference>
<evidence type="ECO:0000256" key="6">
    <source>
        <dbReference type="ARBA" id="ARBA00005159"/>
    </source>
</evidence>
<evidence type="ECO:0000256" key="10">
    <source>
        <dbReference type="ARBA" id="ARBA00022573"/>
    </source>
</evidence>
<dbReference type="GO" id="GO:0008820">
    <property type="term" value="F:cobinamide phosphate guanylyltransferase activity"/>
    <property type="evidence" value="ECO:0007669"/>
    <property type="project" value="UniProtKB-EC"/>
</dbReference>
<feature type="active site" description="GMP-histidine intermediate" evidence="18">
    <location>
        <position position="50"/>
    </location>
</feature>
<evidence type="ECO:0000256" key="12">
    <source>
        <dbReference type="ARBA" id="ARBA00022741"/>
    </source>
</evidence>
<dbReference type="Proteomes" id="UP000255234">
    <property type="component" value="Unassembled WGS sequence"/>
</dbReference>
<evidence type="ECO:0000256" key="4">
    <source>
        <dbReference type="ARBA" id="ARBA00003889"/>
    </source>
</evidence>